<keyword evidence="3" id="KW-1185">Reference proteome</keyword>
<protein>
    <recommendedName>
        <fullName evidence="1">Glycosyltransferase 2-like domain-containing protein</fullName>
    </recommendedName>
</protein>
<dbReference type="OrthoDB" id="9802649at2"/>
<name>S0KQR2_9ENTE</name>
<dbReference type="AlphaFoldDB" id="S0KQR2"/>
<dbReference type="PANTHER" id="PTHR22916">
    <property type="entry name" value="GLYCOSYLTRANSFERASE"/>
    <property type="match status" value="1"/>
</dbReference>
<dbReference type="CDD" id="cd04196">
    <property type="entry name" value="GT_2_like_d"/>
    <property type="match status" value="1"/>
</dbReference>
<proteinExistence type="predicted"/>
<comment type="caution">
    <text evidence="2">The sequence shown here is derived from an EMBL/GenBank/DDBJ whole genome shotgun (WGS) entry which is preliminary data.</text>
</comment>
<dbReference type="Gene3D" id="3.90.550.10">
    <property type="entry name" value="Spore Coat Polysaccharide Biosynthesis Protein SpsA, Chain A"/>
    <property type="match status" value="1"/>
</dbReference>
<evidence type="ECO:0000313" key="3">
    <source>
        <dbReference type="Proteomes" id="UP000014113"/>
    </source>
</evidence>
<organism evidence="2 3">
    <name type="scientific">Enterococcus columbae DSM 7374 = ATCC 51263</name>
    <dbReference type="NCBI Taxonomy" id="1121865"/>
    <lineage>
        <taxon>Bacteria</taxon>
        <taxon>Bacillati</taxon>
        <taxon>Bacillota</taxon>
        <taxon>Bacilli</taxon>
        <taxon>Lactobacillales</taxon>
        <taxon>Enterococcaceae</taxon>
        <taxon>Enterococcus</taxon>
    </lineage>
</organism>
<dbReference type="STRING" id="1121865.OMW_00926"/>
<dbReference type="PATRIC" id="fig|1121865.3.peg.913"/>
<sequence>MISVCMATYNGAAYLQEQVTSILKQLAKDDELIISDDGSTDETYSILQTLKEQDARIKLFKGPGKGVIANFSFAISQASGDYLFLADQDDVWLPDKVAKMLALFKANPKCLLILSDLMIVNQDLQVVFPSYFTHKQVRTGFYANILRNTYIGAGMAFRRALLPRILPIPENVPMHDMWIGLLAEPNVQLFAEPLTLYRRHEQNASELHTKASRLQQLKWRLSLTYYLILRKLLKK</sequence>
<evidence type="ECO:0000259" key="1">
    <source>
        <dbReference type="Pfam" id="PF00535"/>
    </source>
</evidence>
<dbReference type="PANTHER" id="PTHR22916:SF3">
    <property type="entry name" value="UDP-GLCNAC:BETAGAL BETA-1,3-N-ACETYLGLUCOSAMINYLTRANSFERASE-LIKE PROTEIN 1"/>
    <property type="match status" value="1"/>
</dbReference>
<dbReference type="InterPro" id="IPR001173">
    <property type="entry name" value="Glyco_trans_2-like"/>
</dbReference>
<dbReference type="Proteomes" id="UP000014113">
    <property type="component" value="Unassembled WGS sequence"/>
</dbReference>
<dbReference type="GO" id="GO:0016758">
    <property type="term" value="F:hexosyltransferase activity"/>
    <property type="evidence" value="ECO:0007669"/>
    <property type="project" value="UniProtKB-ARBA"/>
</dbReference>
<dbReference type="RefSeq" id="WP_016183087.1">
    <property type="nucleotide sequence ID" value="NZ_JXKI01000023.1"/>
</dbReference>
<dbReference type="eggNOG" id="COG1216">
    <property type="taxonomic scope" value="Bacteria"/>
</dbReference>
<accession>S0KQR2</accession>
<dbReference type="EMBL" id="ASWJ01000002">
    <property type="protein sequence ID" value="EOW87616.1"/>
    <property type="molecule type" value="Genomic_DNA"/>
</dbReference>
<dbReference type="SUPFAM" id="SSF53448">
    <property type="entry name" value="Nucleotide-diphospho-sugar transferases"/>
    <property type="match status" value="1"/>
</dbReference>
<evidence type="ECO:0000313" key="2">
    <source>
        <dbReference type="EMBL" id="EOW87616.1"/>
    </source>
</evidence>
<dbReference type="Pfam" id="PF00535">
    <property type="entry name" value="Glycos_transf_2"/>
    <property type="match status" value="1"/>
</dbReference>
<feature type="domain" description="Glycosyltransferase 2-like" evidence="1">
    <location>
        <begin position="3"/>
        <end position="162"/>
    </location>
</feature>
<reference evidence="2 3" key="1">
    <citation type="submission" date="2013-03" db="EMBL/GenBank/DDBJ databases">
        <title>The Genome Sequence of Enterococcus columbae ATCC_51263 (PacBio/Illumina hybrid assembly).</title>
        <authorList>
            <consortium name="The Broad Institute Genomics Platform"/>
            <consortium name="The Broad Institute Genome Sequencing Center for Infectious Disease"/>
            <person name="Earl A."/>
            <person name="Russ C."/>
            <person name="Gilmore M."/>
            <person name="Surin D."/>
            <person name="Walker B."/>
            <person name="Young S."/>
            <person name="Zeng Q."/>
            <person name="Gargeya S."/>
            <person name="Fitzgerald M."/>
            <person name="Haas B."/>
            <person name="Abouelleil A."/>
            <person name="Allen A.W."/>
            <person name="Alvarado L."/>
            <person name="Arachchi H.M."/>
            <person name="Berlin A.M."/>
            <person name="Chapman S.B."/>
            <person name="Gainer-Dewar J."/>
            <person name="Goldberg J."/>
            <person name="Griggs A."/>
            <person name="Gujja S."/>
            <person name="Hansen M."/>
            <person name="Howarth C."/>
            <person name="Imamovic A."/>
            <person name="Ireland A."/>
            <person name="Larimer J."/>
            <person name="McCowan C."/>
            <person name="Murphy C."/>
            <person name="Pearson M."/>
            <person name="Poon T.W."/>
            <person name="Priest M."/>
            <person name="Roberts A."/>
            <person name="Saif S."/>
            <person name="Shea T."/>
            <person name="Sisk P."/>
            <person name="Sykes S."/>
            <person name="Wortman J."/>
            <person name="Nusbaum C."/>
            <person name="Birren B."/>
        </authorList>
    </citation>
    <scope>NUCLEOTIDE SEQUENCE [LARGE SCALE GENOMIC DNA]</scope>
    <source>
        <strain evidence="2 3">ATCC 51263</strain>
    </source>
</reference>
<dbReference type="InterPro" id="IPR029044">
    <property type="entry name" value="Nucleotide-diphossugar_trans"/>
</dbReference>
<gene>
    <name evidence="2" type="ORF">I568_00281</name>
</gene>